<dbReference type="OMA" id="KQQHSPN"/>
<evidence type="ECO:0000256" key="6">
    <source>
        <dbReference type="ARBA" id="ARBA00022807"/>
    </source>
</evidence>
<reference evidence="9" key="1">
    <citation type="journal article" date="2012" name="Nature">
        <title>The tomato genome sequence provides insights into fleshy fruit evolution.</title>
        <authorList>
            <consortium name="Tomato Genome Consortium"/>
        </authorList>
    </citation>
    <scope>NUCLEOTIDE SEQUENCE [LARGE SCALE GENOMIC DNA]</scope>
    <source>
        <strain evidence="9">cv. Heinz 1706</strain>
    </source>
</reference>
<dbReference type="FunCoup" id="A0A3Q7H092">
    <property type="interactions" value="3282"/>
</dbReference>
<dbReference type="AlphaFoldDB" id="A0A3Q7H092"/>
<dbReference type="GO" id="GO:0006508">
    <property type="term" value="P:proteolysis"/>
    <property type="evidence" value="ECO:0007669"/>
    <property type="project" value="UniProtKB-KW"/>
</dbReference>
<dbReference type="Proteomes" id="UP000004994">
    <property type="component" value="Chromosome 6"/>
</dbReference>
<dbReference type="InterPro" id="IPR028889">
    <property type="entry name" value="USP"/>
</dbReference>
<dbReference type="Gramene" id="Solyc06g073930.3.1">
    <property type="protein sequence ID" value="Solyc06g073930.3.1"/>
    <property type="gene ID" value="Solyc06g073930.3"/>
</dbReference>
<dbReference type="PROSITE" id="PS00973">
    <property type="entry name" value="USP_2"/>
    <property type="match status" value="1"/>
</dbReference>
<dbReference type="GO" id="GO:0004843">
    <property type="term" value="F:cysteine-type deubiquitinase activity"/>
    <property type="evidence" value="ECO:0007669"/>
    <property type="project" value="UniProtKB-UniRule"/>
</dbReference>
<evidence type="ECO:0000313" key="10">
    <source>
        <dbReference type="Proteomes" id="UP000004994"/>
    </source>
</evidence>
<dbReference type="STRING" id="4081.A0A3Q7H092"/>
<dbReference type="InterPro" id="IPR018200">
    <property type="entry name" value="USP_CS"/>
</dbReference>
<dbReference type="InterPro" id="IPR001394">
    <property type="entry name" value="Peptidase_C19_UCH"/>
</dbReference>
<dbReference type="Pfam" id="PF25242">
    <property type="entry name" value="Ubiquitin_UBP8"/>
    <property type="match status" value="1"/>
</dbReference>
<dbReference type="EnsemblPlants" id="Solyc06g073930.3.1">
    <property type="protein sequence ID" value="Solyc06g073930.3.1"/>
    <property type="gene ID" value="Solyc06g073930.3"/>
</dbReference>
<dbReference type="EC" id="3.4.19.12" evidence="7"/>
<proteinExistence type="inferred from homology"/>
<feature type="domain" description="USP" evidence="8">
    <location>
        <begin position="332"/>
        <end position="932"/>
    </location>
</feature>
<protein>
    <recommendedName>
        <fullName evidence="7">Ubiquitin carboxyl-terminal hydrolase</fullName>
        <ecNumber evidence="7">3.4.19.12</ecNumber>
    </recommendedName>
</protein>
<dbReference type="CDD" id="cd02674">
    <property type="entry name" value="Peptidase_C19R"/>
    <property type="match status" value="1"/>
</dbReference>
<organism evidence="9">
    <name type="scientific">Solanum lycopersicum</name>
    <name type="common">Tomato</name>
    <name type="synonym">Lycopersicon esculentum</name>
    <dbReference type="NCBI Taxonomy" id="4081"/>
    <lineage>
        <taxon>Eukaryota</taxon>
        <taxon>Viridiplantae</taxon>
        <taxon>Streptophyta</taxon>
        <taxon>Embryophyta</taxon>
        <taxon>Tracheophyta</taxon>
        <taxon>Spermatophyta</taxon>
        <taxon>Magnoliopsida</taxon>
        <taxon>eudicotyledons</taxon>
        <taxon>Gunneridae</taxon>
        <taxon>Pentapetalae</taxon>
        <taxon>asterids</taxon>
        <taxon>lamiids</taxon>
        <taxon>Solanales</taxon>
        <taxon>Solanaceae</taxon>
        <taxon>Solanoideae</taxon>
        <taxon>Solaneae</taxon>
        <taxon>Solanum</taxon>
        <taxon>Solanum subgen. Lycopersicon</taxon>
    </lineage>
</organism>
<dbReference type="SUPFAM" id="SSF54001">
    <property type="entry name" value="Cysteine proteinases"/>
    <property type="match status" value="1"/>
</dbReference>
<evidence type="ECO:0000259" key="8">
    <source>
        <dbReference type="PROSITE" id="PS50235"/>
    </source>
</evidence>
<keyword evidence="6 7" id="KW-0788">Thiol protease</keyword>
<dbReference type="InterPro" id="IPR057372">
    <property type="entry name" value="Ubiquitin_UBP8/5"/>
</dbReference>
<accession>A0A3Q7H092</accession>
<comment type="function">
    <text evidence="7">Recognizes and hydrolyzes the peptide bond at the C-terminal Gly of ubiquitin. Involved in the processing of poly-ubiquitin precursors as well as that of ubiquitinated proteins.</text>
</comment>
<evidence type="ECO:0000256" key="5">
    <source>
        <dbReference type="ARBA" id="ARBA00022801"/>
    </source>
</evidence>
<dbReference type="Pfam" id="PF00443">
    <property type="entry name" value="UCH"/>
    <property type="match status" value="1"/>
</dbReference>
<dbReference type="PROSITE" id="PS50235">
    <property type="entry name" value="USP_3"/>
    <property type="match status" value="1"/>
</dbReference>
<evidence type="ECO:0000256" key="2">
    <source>
        <dbReference type="ARBA" id="ARBA00009085"/>
    </source>
</evidence>
<dbReference type="PaxDb" id="4081-Solyc06g073930.2.1"/>
<name>A0A3Q7H092_SOLLC</name>
<comment type="similarity">
    <text evidence="2 7">Belongs to the peptidase C19 family.</text>
</comment>
<dbReference type="GO" id="GO:0016579">
    <property type="term" value="P:protein deubiquitination"/>
    <property type="evidence" value="ECO:0007669"/>
    <property type="project" value="InterPro"/>
</dbReference>
<dbReference type="PANTHER" id="PTHR21646">
    <property type="entry name" value="UBIQUITIN CARBOXYL-TERMINAL HYDROLASE"/>
    <property type="match status" value="1"/>
</dbReference>
<keyword evidence="10" id="KW-1185">Reference proteome</keyword>
<keyword evidence="5 7" id="KW-0378">Hydrolase</keyword>
<evidence type="ECO:0000313" key="9">
    <source>
        <dbReference type="EnsemblPlants" id="Solyc06g073930.3.1"/>
    </source>
</evidence>
<dbReference type="PANTHER" id="PTHR21646:SF24">
    <property type="entry name" value="UBIQUITIN CARBOXYL-TERMINAL HYDROLASE"/>
    <property type="match status" value="1"/>
</dbReference>
<comment type="catalytic activity">
    <reaction evidence="1 7">
        <text>Thiol-dependent hydrolysis of ester, thioester, amide, peptide and isopeptide bonds formed by the C-terminal Gly of ubiquitin (a 76-residue protein attached to proteins as an intracellular targeting signal).</text>
        <dbReference type="EC" id="3.4.19.12"/>
    </reaction>
</comment>
<keyword evidence="3 7" id="KW-0645">Protease</keyword>
<dbReference type="Gene3D" id="3.90.70.10">
    <property type="entry name" value="Cysteine proteinases"/>
    <property type="match status" value="2"/>
</dbReference>
<evidence type="ECO:0000256" key="3">
    <source>
        <dbReference type="ARBA" id="ARBA00022670"/>
    </source>
</evidence>
<dbReference type="InterPro" id="IPR038765">
    <property type="entry name" value="Papain-like_cys_pep_sf"/>
</dbReference>
<evidence type="ECO:0000256" key="4">
    <source>
        <dbReference type="ARBA" id="ARBA00022786"/>
    </source>
</evidence>
<evidence type="ECO:0000256" key="7">
    <source>
        <dbReference type="RuleBase" id="RU366025"/>
    </source>
</evidence>
<keyword evidence="4 7" id="KW-0833">Ubl conjugation pathway</keyword>
<reference evidence="9" key="2">
    <citation type="submission" date="2019-01" db="UniProtKB">
        <authorList>
            <consortium name="EnsemblPlants"/>
        </authorList>
    </citation>
    <scope>IDENTIFICATION</scope>
    <source>
        <strain evidence="9">cv. Heinz 1706</strain>
    </source>
</reference>
<sequence>MDNPSEDSSQQQQTESSVKDDQRVYFVPYRSYRLHLAVSSLGKILLISVCFHGVDQSVTHAYITSSTGTSTFTALLRNCICHYRWWKEAQDSAPSDGKSATLYAVAPAPSYGAMKLINNIFSPDIAFNLRREEESLSQSQENGEVGVSGRDYALVPGDMWLQALKWHSNSKAAAKNGKSFSVTDEDIADVYPLQLRLSVSRETSSLGVRISKKDNTVECFRRAYRIFSVDTEPSRIWDLSGQTALFFSNESNDMIKDSQKQSEQDLLLELQVYGLSDSVKNKAKKDEMSVSYLNGSSLLMNGSGSGITSNLTRSSSSSFSGGSCEAGTLGLTGLQNLGNTCFMNSALQCLAHTPKLVDYFLGDYKREINHDNPLGMKGEIASGFGDLLKKLWAPGASPVAPKTFKVKLSHFAPQFSGFNQHDSQEVLAFLLDGLHEDLNRVKDKPYVEAKDGDDRPDEEIADEYWHYHLARNDSIIVDVCQGQYRSTLVCPVCKKVSVMFDPFMYLSLPLPSTSMRSMTLTVIESGSDLQISTFTITVPKDGKLEDLIRALSIACSLESDETLLVAEVSAQFPIYNNRIIRYLEEPSDSLSLIRDGDRLVAYRLHKGTEEAPLVMFTHQQIDEHYIYGKLTSNWKAFGIPLAAHGRVLKGSDVCSLYLQLLVPFLVQNRAQMDEHNFDRSSTEVRTEMEPDDKRVNGFPARIAEENAAEHLDMEFHFYLSDDKAITKGAEIVMNEPLKSTDIPGRLNVLVNWSPKMVEKYNTSLFSSLPEVFKSGFFGKRPQDSVSLYKCLEAFLKEEPLGPEDMWFCPGCKEHRQATKKLDLWRLPEILVIHLKRFSYSRFIKNKLETYVDFPTHDLDLSSYMAYKDGKSSYRYMLYAISNHYGSMGGGHYTAFVHQGADRWYDFDDSHVSPINKDKIKTSAAYVLFYRRVEET</sequence>
<dbReference type="PROSITE" id="PS00972">
    <property type="entry name" value="USP_1"/>
    <property type="match status" value="1"/>
</dbReference>
<evidence type="ECO:0000256" key="1">
    <source>
        <dbReference type="ARBA" id="ARBA00000707"/>
    </source>
</evidence>
<dbReference type="InParanoid" id="A0A3Q7H092"/>
<dbReference type="InterPro" id="IPR050185">
    <property type="entry name" value="Ub_carboxyl-term_hydrolase"/>
</dbReference>